<dbReference type="GO" id="GO:0016020">
    <property type="term" value="C:membrane"/>
    <property type="evidence" value="ECO:0007669"/>
    <property type="project" value="UniProtKB-SubCell"/>
</dbReference>
<evidence type="ECO:0000259" key="11">
    <source>
        <dbReference type="PROSITE" id="PS50109"/>
    </source>
</evidence>
<dbReference type="EC" id="2.7.13.3" evidence="3"/>
<keyword evidence="10" id="KW-1133">Transmembrane helix</keyword>
<dbReference type="InterPro" id="IPR005467">
    <property type="entry name" value="His_kinase_dom"/>
</dbReference>
<evidence type="ECO:0000256" key="3">
    <source>
        <dbReference type="ARBA" id="ARBA00012438"/>
    </source>
</evidence>
<evidence type="ECO:0000256" key="2">
    <source>
        <dbReference type="ARBA" id="ARBA00004370"/>
    </source>
</evidence>
<dbReference type="Gene3D" id="3.30.565.10">
    <property type="entry name" value="Histidine kinase-like ATPase, C-terminal domain"/>
    <property type="match status" value="1"/>
</dbReference>
<evidence type="ECO:0000313" key="13">
    <source>
        <dbReference type="EMBL" id="SEL61817.1"/>
    </source>
</evidence>
<feature type="transmembrane region" description="Helical" evidence="10">
    <location>
        <begin position="354"/>
        <end position="378"/>
    </location>
</feature>
<dbReference type="AlphaFoldDB" id="A0A1H7RR01"/>
<organism evidence="13 14">
    <name type="scientific">Parapedobacter koreensis</name>
    <dbReference type="NCBI Taxonomy" id="332977"/>
    <lineage>
        <taxon>Bacteria</taxon>
        <taxon>Pseudomonadati</taxon>
        <taxon>Bacteroidota</taxon>
        <taxon>Sphingobacteriia</taxon>
        <taxon>Sphingobacteriales</taxon>
        <taxon>Sphingobacteriaceae</taxon>
        <taxon>Parapedobacter</taxon>
    </lineage>
</organism>
<evidence type="ECO:0000256" key="4">
    <source>
        <dbReference type="ARBA" id="ARBA00022553"/>
    </source>
</evidence>
<keyword evidence="4" id="KW-0597">Phosphoprotein</keyword>
<keyword evidence="5" id="KW-0808">Transferase</keyword>
<protein>
    <recommendedName>
        <fullName evidence="3">histidine kinase</fullName>
        <ecNumber evidence="3">2.7.13.3</ecNumber>
    </recommendedName>
</protein>
<feature type="transmembrane region" description="Helical" evidence="10">
    <location>
        <begin position="415"/>
        <end position="434"/>
    </location>
</feature>
<dbReference type="Pfam" id="PF00512">
    <property type="entry name" value="HisKA"/>
    <property type="match status" value="1"/>
</dbReference>
<dbReference type="PRINTS" id="PR00344">
    <property type="entry name" value="BCTRLSENSOR"/>
</dbReference>
<keyword evidence="10" id="KW-0812">Transmembrane</keyword>
<dbReference type="CDD" id="cd00082">
    <property type="entry name" value="HisKA"/>
    <property type="match status" value="1"/>
</dbReference>
<keyword evidence="7" id="KW-0418">Kinase</keyword>
<evidence type="ECO:0000259" key="12">
    <source>
        <dbReference type="PROSITE" id="PS50885"/>
    </source>
</evidence>
<dbReference type="InterPro" id="IPR036890">
    <property type="entry name" value="HATPase_C_sf"/>
</dbReference>
<feature type="transmembrane region" description="Helical" evidence="10">
    <location>
        <begin position="763"/>
        <end position="784"/>
    </location>
</feature>
<dbReference type="PANTHER" id="PTHR43065:SF10">
    <property type="entry name" value="PEROXIDE STRESS-ACTIVATED HISTIDINE KINASE MAK3"/>
    <property type="match status" value="1"/>
</dbReference>
<keyword evidence="9" id="KW-0902">Two-component regulatory system</keyword>
<keyword evidence="8" id="KW-0067">ATP-binding</keyword>
<evidence type="ECO:0000256" key="1">
    <source>
        <dbReference type="ARBA" id="ARBA00000085"/>
    </source>
</evidence>
<comment type="subcellular location">
    <subcellularLocation>
        <location evidence="2">Membrane</location>
    </subcellularLocation>
</comment>
<dbReference type="EMBL" id="FNZR01000007">
    <property type="protein sequence ID" value="SEL61817.1"/>
    <property type="molecule type" value="Genomic_DNA"/>
</dbReference>
<feature type="transmembrane region" description="Helical" evidence="10">
    <location>
        <begin position="704"/>
        <end position="727"/>
    </location>
</feature>
<dbReference type="STRING" id="332977.SAMN05421740_107217"/>
<keyword evidence="6" id="KW-0547">Nucleotide-binding</keyword>
<dbReference type="InterPro" id="IPR004358">
    <property type="entry name" value="Sig_transdc_His_kin-like_C"/>
</dbReference>
<keyword evidence="10" id="KW-0472">Membrane</keyword>
<dbReference type="SUPFAM" id="SSF55874">
    <property type="entry name" value="ATPase domain of HSP90 chaperone/DNA topoisomerase II/histidine kinase"/>
    <property type="match status" value="1"/>
</dbReference>
<feature type="transmembrane region" description="Helical" evidence="10">
    <location>
        <begin position="390"/>
        <end position="409"/>
    </location>
</feature>
<dbReference type="OrthoDB" id="9776727at2"/>
<gene>
    <name evidence="13" type="ORF">SAMN05421740_107217</name>
</gene>
<evidence type="ECO:0000256" key="5">
    <source>
        <dbReference type="ARBA" id="ARBA00022679"/>
    </source>
</evidence>
<comment type="catalytic activity">
    <reaction evidence="1">
        <text>ATP + protein L-histidine = ADP + protein N-phospho-L-histidine.</text>
        <dbReference type="EC" id="2.7.13.3"/>
    </reaction>
</comment>
<dbReference type="Pfam" id="PF02518">
    <property type="entry name" value="HATPase_c"/>
    <property type="match status" value="1"/>
</dbReference>
<evidence type="ECO:0000313" key="14">
    <source>
        <dbReference type="Proteomes" id="UP000198916"/>
    </source>
</evidence>
<dbReference type="SMART" id="SM00388">
    <property type="entry name" value="HisKA"/>
    <property type="match status" value="1"/>
</dbReference>
<dbReference type="GO" id="GO:0000155">
    <property type="term" value="F:phosphorelay sensor kinase activity"/>
    <property type="evidence" value="ECO:0007669"/>
    <property type="project" value="InterPro"/>
</dbReference>
<feature type="transmembrane region" description="Helical" evidence="10">
    <location>
        <begin position="201"/>
        <end position="222"/>
    </location>
</feature>
<feature type="domain" description="HAMP" evidence="12">
    <location>
        <begin position="952"/>
        <end position="1004"/>
    </location>
</feature>
<feature type="transmembrane region" description="Helical" evidence="10">
    <location>
        <begin position="314"/>
        <end position="334"/>
    </location>
</feature>
<dbReference type="GO" id="GO:0005524">
    <property type="term" value="F:ATP binding"/>
    <property type="evidence" value="ECO:0007669"/>
    <property type="project" value="UniProtKB-KW"/>
</dbReference>
<dbReference type="InterPro" id="IPR003661">
    <property type="entry name" value="HisK_dim/P_dom"/>
</dbReference>
<name>A0A1H7RR01_9SPHI</name>
<dbReference type="PANTHER" id="PTHR43065">
    <property type="entry name" value="SENSOR HISTIDINE KINASE"/>
    <property type="match status" value="1"/>
</dbReference>
<feature type="transmembrane region" description="Helical" evidence="10">
    <location>
        <begin position="927"/>
        <end position="951"/>
    </location>
</feature>
<proteinExistence type="predicted"/>
<dbReference type="InterPro" id="IPR003660">
    <property type="entry name" value="HAMP_dom"/>
</dbReference>
<feature type="domain" description="Histidine kinase" evidence="11">
    <location>
        <begin position="1021"/>
        <end position="1235"/>
    </location>
</feature>
<keyword evidence="14" id="KW-1185">Reference proteome</keyword>
<dbReference type="Proteomes" id="UP000198916">
    <property type="component" value="Unassembled WGS sequence"/>
</dbReference>
<feature type="transmembrane region" description="Helical" evidence="10">
    <location>
        <begin position="271"/>
        <end position="293"/>
    </location>
</feature>
<dbReference type="Gene3D" id="6.10.340.10">
    <property type="match status" value="1"/>
</dbReference>
<evidence type="ECO:0000256" key="8">
    <source>
        <dbReference type="ARBA" id="ARBA00022840"/>
    </source>
</evidence>
<dbReference type="SMART" id="SM00387">
    <property type="entry name" value="HATPase_c"/>
    <property type="match status" value="1"/>
</dbReference>
<reference evidence="14" key="1">
    <citation type="submission" date="2016-10" db="EMBL/GenBank/DDBJ databases">
        <authorList>
            <person name="Varghese N."/>
            <person name="Submissions S."/>
        </authorList>
    </citation>
    <scope>NUCLEOTIDE SEQUENCE [LARGE SCALE GENOMIC DNA]</scope>
    <source>
        <strain evidence="14">Jip14</strain>
    </source>
</reference>
<accession>A0A1H7RR01</accession>
<dbReference type="PROSITE" id="PS50109">
    <property type="entry name" value="HIS_KIN"/>
    <property type="match status" value="1"/>
</dbReference>
<sequence length="1244" mass="142147">MVLTLCFIGTAITINLTFNDEEVLLLDAHTLQSNLHKKEQIVYNFLNDTALFEALKTLDTDVKHTEYMLNYLVNKHEIYPFVYINNELVIWGTDKFVPKTDAGIRNGVDIIKADNGWYESIKKNVGNFSALFLIPIKSDFQKNNEYLQNTFSKDLIETNNLEIAEYADQLIYNIRSVTGEYLLSVKLRDGHHDTFFSKLELAMWMLAGFSVILLFNIICIWLAKQGWVWSSVLFLACCLVGVRYLDLHYGLLASHFYTGIFDPRNFASSFLFPHLGGFLLNIIAFTWFTGYLYTFRYRLKIPTIGYSKTGSFAIIFLFGLLIYFVSHAISEVFSGLVTNSDINFDVTNILSLSAYSWIGIVALCLSIMSLLLLIDLLVELAHTLIPDSRRLLFIGAAIVFCSAGIYVYFGALSLVDFPITFVLLSILIGLRAWYFKRKGQFDLAIFISTLLLLAAITAIKHGEFQQYKKEEEQKIAISKLEAVDDANALSLFHDLEKEIVKDPVLIDYFKQPKGENQELLNEHLKRTYLSGYLSRYEFVANEYDTNWFPIGASSTSKREAYREKVISGAIKVSENFYRGNSRFGNFEYFAQLPVEEDGNPLGTLLIELQNRSFSQLAAYPDILADSRIDQQQTELITRYAYAFYRDGNLVSQYGDYVYPLSGETYPTEQRKYIALGDEGGFEHMMYRPNSRTLIVLSQRQQNSWMQLAALSFIFLVFLLFAMLAFISRWLVLTLNSNDFSLRNLKWSFLILTNKVLYSTRIQTFIVVAVIFTLIVVGVITFFSISSQFKKQQENGVLKYVVDIAGRYESRILKESNTNRGISTDEQFNIIAESIASDLNLYGTDGQLIYSTQPRIYDLQLTSRYINPQAWLHIARYQRSEFLQHEHIGGLNFIAAYAPIRNDEYQPVAFLSLPHYSYQKEFDQNVGLLLNTLVNIYALIILVLGLFAVFVANKITAPLALVQRSLAKTSIGKQNEPIFWKRHDEIGSLIKEYNLMIAALEQSANTIMRSERESAWREMAKQVAHEIKNPLTPLKLGIQQLERSWKEKDPRFDERFARFSESFIEQIDSLSLIASEFSEFAKMPDTQLKEVDVLDIINKAAEVFSNNVGVKIQILNHCGDDTIKIQGDRDQLLRSFNNLMKNSIEATITKRRCHIDVIIAYDMDGYVLIALQDNGHGISPEAREKLFQPNFTTKSSGTGLGLAFVKQAVEGMGGSIQYETYVGKGTTFFLRIPSVKARRKQQNVI</sequence>
<evidence type="ECO:0000256" key="6">
    <source>
        <dbReference type="ARBA" id="ARBA00022741"/>
    </source>
</evidence>
<dbReference type="Gene3D" id="1.10.287.130">
    <property type="match status" value="1"/>
</dbReference>
<evidence type="ECO:0000256" key="9">
    <source>
        <dbReference type="ARBA" id="ARBA00023012"/>
    </source>
</evidence>
<dbReference type="PROSITE" id="PS50885">
    <property type="entry name" value="HAMP"/>
    <property type="match status" value="1"/>
</dbReference>
<feature type="transmembrane region" description="Helical" evidence="10">
    <location>
        <begin position="227"/>
        <end position="245"/>
    </location>
</feature>
<dbReference type="SUPFAM" id="SSF47384">
    <property type="entry name" value="Homodimeric domain of signal transducing histidine kinase"/>
    <property type="match status" value="1"/>
</dbReference>
<dbReference type="InterPro" id="IPR036097">
    <property type="entry name" value="HisK_dim/P_sf"/>
</dbReference>
<evidence type="ECO:0000256" key="7">
    <source>
        <dbReference type="ARBA" id="ARBA00022777"/>
    </source>
</evidence>
<dbReference type="InterPro" id="IPR003594">
    <property type="entry name" value="HATPase_dom"/>
</dbReference>
<evidence type="ECO:0000256" key="10">
    <source>
        <dbReference type="SAM" id="Phobius"/>
    </source>
</evidence>